<feature type="repeat" description="ANK" evidence="3">
    <location>
        <begin position="401"/>
        <end position="433"/>
    </location>
</feature>
<dbReference type="PANTHER" id="PTHR24178">
    <property type="entry name" value="MOLTING PROTEIN MLT-4"/>
    <property type="match status" value="1"/>
</dbReference>
<dbReference type="AlphaFoldDB" id="A0A3M2S785"/>
<proteinExistence type="predicted"/>
<dbReference type="EMBL" id="NKUJ01000108">
    <property type="protein sequence ID" value="RMJ13430.1"/>
    <property type="molecule type" value="Genomic_DNA"/>
</dbReference>
<feature type="repeat" description="ANK" evidence="3">
    <location>
        <begin position="82"/>
        <end position="114"/>
    </location>
</feature>
<evidence type="ECO:0000256" key="2">
    <source>
        <dbReference type="ARBA" id="ARBA00023043"/>
    </source>
</evidence>
<feature type="repeat" description="ANK" evidence="3">
    <location>
        <begin position="149"/>
        <end position="181"/>
    </location>
</feature>
<feature type="repeat" description="ANK" evidence="3">
    <location>
        <begin position="48"/>
        <end position="80"/>
    </location>
</feature>
<dbReference type="PANTHER" id="PTHR24178:SF9">
    <property type="entry name" value="ANK_REP_REGION DOMAIN-CONTAINING PROTEIN"/>
    <property type="match status" value="1"/>
</dbReference>
<sequence length="570" mass="62008">MDDEMADEPYEPYPWEATHIVAAAAGDVATLQLELDKGVDLNDTDHEFSQTPLFWAAEKGHEDAVQLLVTYGADINFIEPNLGRTPLLAATSNGHEAVARHLIEAGARVNIEDTNSETPLIMAAKDGRISMVKLLLNAGADIDAKGWYYGMTALSLAAAKGHTDIVEFLLQNNAAADLVDETGRKALAWAIEEGHDDIVELLANQETDADSTGADKEGVTSETLFSAYPNVRSGSDEDRLGWAFEQGHVSVIKEILEQATDLEHRDETGRTPLVLAASEGHIELVKLLLDKNVEVDSKDKEGRTPLSYAAENGHMDVVTLLLDNGADLHSEDDQEMTPLTVAALRGHEEIVSLLLEKGADPNHWDGNGFSPLLHAASEGHLEIVSMLLGKGVDPNVRDKEEGKSVLTWAASDGHLEVLKLLLARNVSPNDEETDQTPLALALDNAIDTEDFSSVKLLLEHGAQPFSEVYWDNVPPLEVAISNGLDELVALFLKVKPTSSKAKQEHVRKAICQAVEAGREDLLDLLFEHYAPEDPDAETPLQWAKGKCCGSDEAVRLLRPYFPDEAGHTDS</sequence>
<dbReference type="SMART" id="SM00248">
    <property type="entry name" value="ANK"/>
    <property type="match status" value="15"/>
</dbReference>
<dbReference type="STRING" id="2010991.A0A3M2S785"/>
<accession>A0A3M2S785</accession>
<name>A0A3M2S785_9HYPO</name>
<evidence type="ECO:0000313" key="4">
    <source>
        <dbReference type="EMBL" id="RMJ13430.1"/>
    </source>
</evidence>
<dbReference type="Proteomes" id="UP000277212">
    <property type="component" value="Unassembled WGS sequence"/>
</dbReference>
<dbReference type="PROSITE" id="PS50088">
    <property type="entry name" value="ANK_REPEAT"/>
    <property type="match status" value="9"/>
</dbReference>
<feature type="repeat" description="ANK" evidence="3">
    <location>
        <begin position="301"/>
        <end position="333"/>
    </location>
</feature>
<keyword evidence="1" id="KW-0677">Repeat</keyword>
<dbReference type="OrthoDB" id="20872at2759"/>
<organism evidence="4 5">
    <name type="scientific">Fusarium kuroshium</name>
    <dbReference type="NCBI Taxonomy" id="2010991"/>
    <lineage>
        <taxon>Eukaryota</taxon>
        <taxon>Fungi</taxon>
        <taxon>Dikarya</taxon>
        <taxon>Ascomycota</taxon>
        <taxon>Pezizomycotina</taxon>
        <taxon>Sordariomycetes</taxon>
        <taxon>Hypocreomycetidae</taxon>
        <taxon>Hypocreales</taxon>
        <taxon>Nectriaceae</taxon>
        <taxon>Fusarium</taxon>
        <taxon>Fusarium solani species complex</taxon>
    </lineage>
</organism>
<dbReference type="InterPro" id="IPR002110">
    <property type="entry name" value="Ankyrin_rpt"/>
</dbReference>
<feature type="repeat" description="ANK" evidence="3">
    <location>
        <begin position="334"/>
        <end position="366"/>
    </location>
</feature>
<dbReference type="Gene3D" id="1.25.40.20">
    <property type="entry name" value="Ankyrin repeat-containing domain"/>
    <property type="match status" value="4"/>
</dbReference>
<evidence type="ECO:0000313" key="5">
    <source>
        <dbReference type="Proteomes" id="UP000277212"/>
    </source>
</evidence>
<gene>
    <name evidence="4" type="ORF">CDV36_006914</name>
</gene>
<evidence type="ECO:0000256" key="3">
    <source>
        <dbReference type="PROSITE-ProRule" id="PRU00023"/>
    </source>
</evidence>
<keyword evidence="2 3" id="KW-0040">ANK repeat</keyword>
<feature type="repeat" description="ANK" evidence="3">
    <location>
        <begin position="115"/>
        <end position="147"/>
    </location>
</feature>
<keyword evidence="5" id="KW-1185">Reference proteome</keyword>
<dbReference type="InterPro" id="IPR036770">
    <property type="entry name" value="Ankyrin_rpt-contain_sf"/>
</dbReference>
<dbReference type="SUPFAM" id="SSF48403">
    <property type="entry name" value="Ankyrin repeat"/>
    <property type="match status" value="2"/>
</dbReference>
<dbReference type="Pfam" id="PF12796">
    <property type="entry name" value="Ank_2"/>
    <property type="match status" value="4"/>
</dbReference>
<feature type="repeat" description="ANK" evidence="3">
    <location>
        <begin position="268"/>
        <end position="300"/>
    </location>
</feature>
<feature type="repeat" description="ANK" evidence="3">
    <location>
        <begin position="367"/>
        <end position="399"/>
    </location>
</feature>
<dbReference type="Pfam" id="PF13637">
    <property type="entry name" value="Ank_4"/>
    <property type="match status" value="1"/>
</dbReference>
<comment type="caution">
    <text evidence="4">The sequence shown here is derived from an EMBL/GenBank/DDBJ whole genome shotgun (WGS) entry which is preliminary data.</text>
</comment>
<dbReference type="PRINTS" id="PR01415">
    <property type="entry name" value="ANKYRIN"/>
</dbReference>
<evidence type="ECO:0000256" key="1">
    <source>
        <dbReference type="ARBA" id="ARBA00022737"/>
    </source>
</evidence>
<reference evidence="4 5" key="1">
    <citation type="submission" date="2017-06" db="EMBL/GenBank/DDBJ databases">
        <title>Comparative genomic analysis of Ambrosia Fusariam Clade fungi.</title>
        <authorList>
            <person name="Stajich J.E."/>
            <person name="Carrillo J."/>
            <person name="Kijimoto T."/>
            <person name="Eskalen A."/>
            <person name="O'Donnell K."/>
            <person name="Kasson M."/>
        </authorList>
    </citation>
    <scope>NUCLEOTIDE SEQUENCE [LARGE SCALE GENOMIC DNA]</scope>
    <source>
        <strain evidence="4">UCR3666</strain>
    </source>
</reference>
<dbReference type="PROSITE" id="PS50297">
    <property type="entry name" value="ANK_REP_REGION"/>
    <property type="match status" value="9"/>
</dbReference>
<protein>
    <submittedName>
        <fullName evidence="4">Uncharacterized protein</fullName>
    </submittedName>
</protein>